<dbReference type="EMBL" id="BPLR01003878">
    <property type="protein sequence ID" value="GIX89628.1"/>
    <property type="molecule type" value="Genomic_DNA"/>
</dbReference>
<sequence>MLAHKSYTIAISENMKDVLRIQLDRSRRLVQRKWSMPWIETWYWNLFKEPVGKFETIFKTQSIVGELRIIRHGFVLRVLQYIFGRRQGGDA</sequence>
<dbReference type="Proteomes" id="UP001054945">
    <property type="component" value="Unassembled WGS sequence"/>
</dbReference>
<comment type="caution">
    <text evidence="1">The sequence shown here is derived from an EMBL/GenBank/DDBJ whole genome shotgun (WGS) entry which is preliminary data.</text>
</comment>
<organism evidence="1 2">
    <name type="scientific">Caerostris extrusa</name>
    <name type="common">Bark spider</name>
    <name type="synonym">Caerostris bankana</name>
    <dbReference type="NCBI Taxonomy" id="172846"/>
    <lineage>
        <taxon>Eukaryota</taxon>
        <taxon>Metazoa</taxon>
        <taxon>Ecdysozoa</taxon>
        <taxon>Arthropoda</taxon>
        <taxon>Chelicerata</taxon>
        <taxon>Arachnida</taxon>
        <taxon>Araneae</taxon>
        <taxon>Araneomorphae</taxon>
        <taxon>Entelegynae</taxon>
        <taxon>Araneoidea</taxon>
        <taxon>Araneidae</taxon>
        <taxon>Caerostris</taxon>
    </lineage>
</organism>
<accession>A0AAV4P0S0</accession>
<keyword evidence="2" id="KW-1185">Reference proteome</keyword>
<dbReference type="AlphaFoldDB" id="A0AAV4P0S0"/>
<evidence type="ECO:0000313" key="2">
    <source>
        <dbReference type="Proteomes" id="UP001054945"/>
    </source>
</evidence>
<evidence type="ECO:0000313" key="1">
    <source>
        <dbReference type="EMBL" id="GIX89628.1"/>
    </source>
</evidence>
<protein>
    <submittedName>
        <fullName evidence="1">Uncharacterized protein</fullName>
    </submittedName>
</protein>
<proteinExistence type="predicted"/>
<name>A0AAV4P0S0_CAEEX</name>
<reference evidence="1 2" key="1">
    <citation type="submission" date="2021-06" db="EMBL/GenBank/DDBJ databases">
        <title>Caerostris extrusa draft genome.</title>
        <authorList>
            <person name="Kono N."/>
            <person name="Arakawa K."/>
        </authorList>
    </citation>
    <scope>NUCLEOTIDE SEQUENCE [LARGE SCALE GENOMIC DNA]</scope>
</reference>
<gene>
    <name evidence="1" type="ORF">CEXT_201411</name>
</gene>